<dbReference type="EMBL" id="FOYQ01000002">
    <property type="protein sequence ID" value="SFR51803.1"/>
    <property type="molecule type" value="Genomic_DNA"/>
</dbReference>
<keyword evidence="1" id="KW-0472">Membrane</keyword>
<dbReference type="AlphaFoldDB" id="A0A1I6HBJ5"/>
<keyword evidence="2" id="KW-0732">Signal</keyword>
<dbReference type="STRING" id="400055.SAMN04490243_2518"/>
<accession>A0A1I6HBJ5</accession>
<evidence type="ECO:0000313" key="3">
    <source>
        <dbReference type="EMBL" id="SFR51803.1"/>
    </source>
</evidence>
<feature type="transmembrane region" description="Helical" evidence="1">
    <location>
        <begin position="75"/>
        <end position="93"/>
    </location>
</feature>
<evidence type="ECO:0000256" key="2">
    <source>
        <dbReference type="SAM" id="SignalP"/>
    </source>
</evidence>
<sequence length="152" mass="17651">MNHKYAHHIFWALSLLAIVVGAFAGNATVDVNIHDTYFVMEKRYFAYALAVLFMLYGTGYWVIYKAKRYPSKLLFDSHLAITLLLPLLAWIALRMKRDTYPGEDYQQFLRDMDYDQNLIMIAAVLLFITLVGQLLFPVNLIWSLIKGQKHNS</sequence>
<dbReference type="Gene3D" id="1.20.210.10">
    <property type="entry name" value="Cytochrome c oxidase-like, subunit I domain"/>
    <property type="match status" value="1"/>
</dbReference>
<proteinExistence type="predicted"/>
<feature type="transmembrane region" description="Helical" evidence="1">
    <location>
        <begin position="118"/>
        <end position="142"/>
    </location>
</feature>
<protein>
    <recommendedName>
        <fullName evidence="5">Cytochrome C and Quinol oxidase polypeptide I</fullName>
    </recommendedName>
</protein>
<feature type="chain" id="PRO_5011688165" description="Cytochrome C and Quinol oxidase polypeptide I" evidence="2">
    <location>
        <begin position="25"/>
        <end position="152"/>
    </location>
</feature>
<keyword evidence="4" id="KW-1185">Reference proteome</keyword>
<dbReference type="InterPro" id="IPR036927">
    <property type="entry name" value="Cyt_c_oxase-like_su1_sf"/>
</dbReference>
<organism evidence="3 4">
    <name type="scientific">Robiginitalea myxolifaciens</name>
    <dbReference type="NCBI Taxonomy" id="400055"/>
    <lineage>
        <taxon>Bacteria</taxon>
        <taxon>Pseudomonadati</taxon>
        <taxon>Bacteroidota</taxon>
        <taxon>Flavobacteriia</taxon>
        <taxon>Flavobacteriales</taxon>
        <taxon>Flavobacteriaceae</taxon>
        <taxon>Robiginitalea</taxon>
    </lineage>
</organism>
<dbReference type="Proteomes" id="UP000199534">
    <property type="component" value="Unassembled WGS sequence"/>
</dbReference>
<feature type="transmembrane region" description="Helical" evidence="1">
    <location>
        <begin position="44"/>
        <end position="63"/>
    </location>
</feature>
<evidence type="ECO:0000256" key="1">
    <source>
        <dbReference type="SAM" id="Phobius"/>
    </source>
</evidence>
<dbReference type="RefSeq" id="WP_092982906.1">
    <property type="nucleotide sequence ID" value="NZ_FOYQ01000002.1"/>
</dbReference>
<feature type="signal peptide" evidence="2">
    <location>
        <begin position="1"/>
        <end position="24"/>
    </location>
</feature>
<keyword evidence="1" id="KW-1133">Transmembrane helix</keyword>
<reference evidence="3 4" key="1">
    <citation type="submission" date="2016-10" db="EMBL/GenBank/DDBJ databases">
        <authorList>
            <person name="de Groot N.N."/>
        </authorList>
    </citation>
    <scope>NUCLEOTIDE SEQUENCE [LARGE SCALE GENOMIC DNA]</scope>
    <source>
        <strain evidence="3 4">DSM 21019</strain>
    </source>
</reference>
<name>A0A1I6HBJ5_9FLAO</name>
<evidence type="ECO:0000313" key="4">
    <source>
        <dbReference type="Proteomes" id="UP000199534"/>
    </source>
</evidence>
<dbReference type="SUPFAM" id="SSF81442">
    <property type="entry name" value="Cytochrome c oxidase subunit I-like"/>
    <property type="match status" value="1"/>
</dbReference>
<keyword evidence="1" id="KW-0812">Transmembrane</keyword>
<evidence type="ECO:0008006" key="5">
    <source>
        <dbReference type="Google" id="ProtNLM"/>
    </source>
</evidence>
<gene>
    <name evidence="3" type="ORF">SAMN04490243_2518</name>
</gene>